<proteinExistence type="predicted"/>
<comment type="caution">
    <text evidence="1">The sequence shown here is derived from an EMBL/GenBank/DDBJ whole genome shotgun (WGS) entry which is preliminary data.</text>
</comment>
<name>A0A7W9FBE1_9MICO</name>
<protein>
    <submittedName>
        <fullName evidence="1">Uncharacterized protein</fullName>
    </submittedName>
</protein>
<gene>
    <name evidence="1" type="ORF">HD600_001594</name>
</gene>
<sequence>MTGPRHITQRNGSSRTVLVDDIRPYEDQIRFTLNRMNGTTFWAWSLWRVPEGANLLESLPFSEEYLQCAGSAEAMTIEIRAVSDGEGARQQAPAWNSRGSPVGSRCAWQDIRQGGRYVTESSAATEREEDTTQVGARAPAPLRLEFAGEWHELCPDTPFIIGREGDLEIDDNPYLHRHFLELRHHDGLWWLANVGVRLAATVSSAGGAVQSWLSPGARMPLVFERNVIVFTAGPVTYELSLHTEEAPYGVSRHVEASMSGETTVMPVSFTTLQKQLIVALAEPMLRREGVSMNELPSSSAAAKRLGWTMSKFNRKLDNVCDKLDRMGVQGLRGGPGKLATNRRARLVEYAVTSQVVTRADLPLLDDEALLAHRDSED</sequence>
<dbReference type="EMBL" id="JACHMU010000001">
    <property type="protein sequence ID" value="MBB5743097.1"/>
    <property type="molecule type" value="Genomic_DNA"/>
</dbReference>
<dbReference type="Proteomes" id="UP000517712">
    <property type="component" value="Unassembled WGS sequence"/>
</dbReference>
<evidence type="ECO:0000313" key="1">
    <source>
        <dbReference type="EMBL" id="MBB5743097.1"/>
    </source>
</evidence>
<keyword evidence="2" id="KW-1185">Reference proteome</keyword>
<dbReference type="AlphaFoldDB" id="A0A7W9FBE1"/>
<accession>A0A7W9FBE1</accession>
<organism evidence="1 2">
    <name type="scientific">Microbacterium ginsengiterrae</name>
    <dbReference type="NCBI Taxonomy" id="546115"/>
    <lineage>
        <taxon>Bacteria</taxon>
        <taxon>Bacillati</taxon>
        <taxon>Actinomycetota</taxon>
        <taxon>Actinomycetes</taxon>
        <taxon>Micrococcales</taxon>
        <taxon>Microbacteriaceae</taxon>
        <taxon>Microbacterium</taxon>
    </lineage>
</organism>
<reference evidence="1 2" key="1">
    <citation type="submission" date="2020-08" db="EMBL/GenBank/DDBJ databases">
        <title>Sequencing the genomes of 1000 actinobacteria strains.</title>
        <authorList>
            <person name="Klenk H.-P."/>
        </authorList>
    </citation>
    <scope>NUCLEOTIDE SEQUENCE [LARGE SCALE GENOMIC DNA]</scope>
    <source>
        <strain evidence="1 2">DSM 24823</strain>
    </source>
</reference>
<evidence type="ECO:0000313" key="2">
    <source>
        <dbReference type="Proteomes" id="UP000517712"/>
    </source>
</evidence>